<feature type="region of interest" description="Disordered" evidence="1">
    <location>
        <begin position="62"/>
        <end position="87"/>
    </location>
</feature>
<dbReference type="AlphaFoldDB" id="A0AAD6NBJ0"/>
<proteinExistence type="predicted"/>
<organism evidence="2 3">
    <name type="scientific">Penicillium canescens</name>
    <dbReference type="NCBI Taxonomy" id="5083"/>
    <lineage>
        <taxon>Eukaryota</taxon>
        <taxon>Fungi</taxon>
        <taxon>Dikarya</taxon>
        <taxon>Ascomycota</taxon>
        <taxon>Pezizomycotina</taxon>
        <taxon>Eurotiomycetes</taxon>
        <taxon>Eurotiomycetidae</taxon>
        <taxon>Eurotiales</taxon>
        <taxon>Aspergillaceae</taxon>
        <taxon>Penicillium</taxon>
    </lineage>
</organism>
<accession>A0AAD6NBJ0</accession>
<sequence>MGLATLSYYSLTRYACLQVNTCHHGYPRIDQIQLYLSAKRAAPHIRRSGSAVIGENSVLNPMPPTVANHPDAQRLTLEKTALERRLH</sequence>
<gene>
    <name evidence="2" type="ORF">N7460_004302</name>
</gene>
<reference evidence="2" key="2">
    <citation type="submission" date="2023-01" db="EMBL/GenBank/DDBJ databases">
        <authorList>
            <person name="Petersen C."/>
        </authorList>
    </citation>
    <scope>NUCLEOTIDE SEQUENCE</scope>
    <source>
        <strain evidence="2">IBT 15450</strain>
    </source>
</reference>
<comment type="caution">
    <text evidence="2">The sequence shown here is derived from an EMBL/GenBank/DDBJ whole genome shotgun (WGS) entry which is preliminary data.</text>
</comment>
<evidence type="ECO:0000313" key="3">
    <source>
        <dbReference type="Proteomes" id="UP001219568"/>
    </source>
</evidence>
<dbReference type="Proteomes" id="UP001219568">
    <property type="component" value="Unassembled WGS sequence"/>
</dbReference>
<protein>
    <submittedName>
        <fullName evidence="2">Uncharacterized protein</fullName>
    </submittedName>
</protein>
<dbReference type="EMBL" id="JAQJZL010000003">
    <property type="protein sequence ID" value="KAJ6048155.1"/>
    <property type="molecule type" value="Genomic_DNA"/>
</dbReference>
<reference evidence="2" key="1">
    <citation type="journal article" date="2023" name="IMA Fungus">
        <title>Comparative genomic study of the Penicillium genus elucidates a diverse pangenome and 15 lateral gene transfer events.</title>
        <authorList>
            <person name="Petersen C."/>
            <person name="Sorensen T."/>
            <person name="Nielsen M.R."/>
            <person name="Sondergaard T.E."/>
            <person name="Sorensen J.L."/>
            <person name="Fitzpatrick D.A."/>
            <person name="Frisvad J.C."/>
            <person name="Nielsen K.L."/>
        </authorList>
    </citation>
    <scope>NUCLEOTIDE SEQUENCE</scope>
    <source>
        <strain evidence="2">IBT 15450</strain>
    </source>
</reference>
<feature type="compositionally biased region" description="Basic and acidic residues" evidence="1">
    <location>
        <begin position="76"/>
        <end position="87"/>
    </location>
</feature>
<name>A0AAD6NBJ0_PENCN</name>
<evidence type="ECO:0000313" key="2">
    <source>
        <dbReference type="EMBL" id="KAJ6048155.1"/>
    </source>
</evidence>
<keyword evidence="3" id="KW-1185">Reference proteome</keyword>
<evidence type="ECO:0000256" key="1">
    <source>
        <dbReference type="SAM" id="MobiDB-lite"/>
    </source>
</evidence>